<dbReference type="OrthoDB" id="695601at2759"/>
<dbReference type="InterPro" id="IPR001954">
    <property type="entry name" value="Glia_glutenin"/>
</dbReference>
<keyword evidence="4" id="KW-0708">Seed storage protein</keyword>
<dbReference type="PANTHER" id="PTHR33454">
    <property type="entry name" value="PROLAMIN PPROL 14P"/>
    <property type="match status" value="1"/>
</dbReference>
<dbReference type="KEGG" id="bdi:104583268"/>
<dbReference type="InterPro" id="IPR016140">
    <property type="entry name" value="Bifunc_inhib/LTP/seed_store"/>
</dbReference>
<dbReference type="PRINTS" id="PR00208">
    <property type="entry name" value="GLIADGLUTEN"/>
</dbReference>
<evidence type="ECO:0000259" key="7">
    <source>
        <dbReference type="SMART" id="SM00499"/>
    </source>
</evidence>
<reference evidence="8" key="2">
    <citation type="submission" date="2017-06" db="EMBL/GenBank/DDBJ databases">
        <title>WGS assembly of Brachypodium distachyon.</title>
        <authorList>
            <consortium name="The International Brachypodium Initiative"/>
            <person name="Lucas S."/>
            <person name="Harmon-Smith M."/>
            <person name="Lail K."/>
            <person name="Tice H."/>
            <person name="Grimwood J."/>
            <person name="Bruce D."/>
            <person name="Barry K."/>
            <person name="Shu S."/>
            <person name="Lindquist E."/>
            <person name="Wang M."/>
            <person name="Pitluck S."/>
            <person name="Vogel J.P."/>
            <person name="Garvin D.F."/>
            <person name="Mockler T.C."/>
            <person name="Schmutz J."/>
            <person name="Rokhsar D."/>
            <person name="Bevan M.W."/>
        </authorList>
    </citation>
    <scope>NUCLEOTIDE SEQUENCE</scope>
    <source>
        <strain evidence="8">Bd21</strain>
    </source>
</reference>
<dbReference type="EnsemblPlants" id="KQK08144">
    <property type="protein sequence ID" value="KQK08144"/>
    <property type="gene ID" value="BRADI_2g39940v3"/>
</dbReference>
<evidence type="ECO:0000256" key="1">
    <source>
        <dbReference type="ARBA" id="ARBA00007506"/>
    </source>
</evidence>
<keyword evidence="3" id="KW-0758">Storage protein</keyword>
<dbReference type="Proteomes" id="UP000008810">
    <property type="component" value="Chromosome 2"/>
</dbReference>
<sequence length="185" mass="20766">MKTFLILALLAIVATTTTALVVDPVTRSFQPSQEQSCQQPPQQHPFPPQQLDQCREYFLQRCSPTEMQTTSILGPWPTVQQNRCQVKQQQCCQQLSQIDVQSRCRAIQDVVDAIVKQQQQQQQQEQGQQGQIPSRRFGAQSQECGQQGIFSPQLLAQILPAMCNVYLPPYCRATAADQPFGPGGY</sequence>
<dbReference type="InterPro" id="IPR036312">
    <property type="entry name" value="Bifun_inhib/LTP/seed_sf"/>
</dbReference>
<reference evidence="9" key="3">
    <citation type="submission" date="2018-08" db="UniProtKB">
        <authorList>
            <consortium name="EnsemblPlants"/>
        </authorList>
    </citation>
    <scope>IDENTIFICATION</scope>
    <source>
        <strain evidence="9">cv. Bd21</strain>
    </source>
</reference>
<dbReference type="STRING" id="15368.I1HN81"/>
<name>I1HN81_BRADI</name>
<dbReference type="Gene3D" id="1.10.110.10">
    <property type="entry name" value="Plant lipid-transfer and hydrophobic proteins"/>
    <property type="match status" value="1"/>
</dbReference>
<evidence type="ECO:0000256" key="6">
    <source>
        <dbReference type="SAM" id="SignalP"/>
    </source>
</evidence>
<keyword evidence="10" id="KW-1185">Reference proteome</keyword>
<reference evidence="8 9" key="1">
    <citation type="journal article" date="2010" name="Nature">
        <title>Genome sequencing and analysis of the model grass Brachypodium distachyon.</title>
        <authorList>
            <consortium name="International Brachypodium Initiative"/>
        </authorList>
    </citation>
    <scope>NUCLEOTIDE SEQUENCE [LARGE SCALE GENOMIC DNA]</scope>
    <source>
        <strain evidence="8">Bd21</strain>
        <strain evidence="9">cv. Bd21</strain>
    </source>
</reference>
<dbReference type="SUPFAM" id="SSF47699">
    <property type="entry name" value="Bifunctional inhibitor/lipid-transfer protein/seed storage 2S albumin"/>
    <property type="match status" value="1"/>
</dbReference>
<dbReference type="AlphaFoldDB" id="I1HN81"/>
<dbReference type="Pfam" id="PF13016">
    <property type="entry name" value="Gliadin"/>
    <property type="match status" value="1"/>
</dbReference>
<dbReference type="RefSeq" id="XP_014754609.1">
    <property type="nucleotide sequence ID" value="XM_014899123.2"/>
</dbReference>
<evidence type="ECO:0000256" key="2">
    <source>
        <dbReference type="ARBA" id="ARBA00022737"/>
    </source>
</evidence>
<dbReference type="EMBL" id="CM000881">
    <property type="protein sequence ID" value="KQK08144.1"/>
    <property type="molecule type" value="Genomic_DNA"/>
</dbReference>
<keyword evidence="2" id="KW-0677">Repeat</keyword>
<evidence type="ECO:0000256" key="4">
    <source>
        <dbReference type="ARBA" id="ARBA00023129"/>
    </source>
</evidence>
<protein>
    <recommendedName>
        <fullName evidence="5">Prolamin</fullName>
    </recommendedName>
</protein>
<organism evidence="8">
    <name type="scientific">Brachypodium distachyon</name>
    <name type="common">Purple false brome</name>
    <name type="synonym">Trachynia distachya</name>
    <dbReference type="NCBI Taxonomy" id="15368"/>
    <lineage>
        <taxon>Eukaryota</taxon>
        <taxon>Viridiplantae</taxon>
        <taxon>Streptophyta</taxon>
        <taxon>Embryophyta</taxon>
        <taxon>Tracheophyta</taxon>
        <taxon>Spermatophyta</taxon>
        <taxon>Magnoliopsida</taxon>
        <taxon>Liliopsida</taxon>
        <taxon>Poales</taxon>
        <taxon>Poaceae</taxon>
        <taxon>BOP clade</taxon>
        <taxon>Pooideae</taxon>
        <taxon>Stipodae</taxon>
        <taxon>Brachypodieae</taxon>
        <taxon>Brachypodium</taxon>
    </lineage>
</organism>
<dbReference type="GeneID" id="104583268"/>
<dbReference type="OMA" id="QILPAMC"/>
<accession>I1HN81</accession>
<keyword evidence="6" id="KW-0732">Signal</keyword>
<dbReference type="Gramene" id="KQK08144">
    <property type="protein sequence ID" value="KQK08144"/>
    <property type="gene ID" value="BRADI_2g39940v3"/>
</dbReference>
<evidence type="ECO:0000313" key="10">
    <source>
        <dbReference type="Proteomes" id="UP000008810"/>
    </source>
</evidence>
<dbReference type="PANTHER" id="PTHR33454:SF7">
    <property type="entry name" value="ALPHA_BETA-GLIADIN MM1"/>
    <property type="match status" value="1"/>
</dbReference>
<evidence type="ECO:0000313" key="8">
    <source>
        <dbReference type="EMBL" id="KQK08144.1"/>
    </source>
</evidence>
<evidence type="ECO:0000256" key="3">
    <source>
        <dbReference type="ARBA" id="ARBA00022761"/>
    </source>
</evidence>
<dbReference type="HOGENOM" id="CLU_081977_1_1_1"/>
<feature type="domain" description="Bifunctional inhibitor/plant lipid transfer protein/seed storage helical" evidence="7">
    <location>
        <begin position="54"/>
        <end position="171"/>
    </location>
</feature>
<dbReference type="eggNOG" id="ENOG502RRU9">
    <property type="taxonomic scope" value="Eukaryota"/>
</dbReference>
<comment type="similarity">
    <text evidence="1">Belongs to the gliadin/glutenin family.</text>
</comment>
<proteinExistence type="inferred from homology"/>
<evidence type="ECO:0000256" key="5">
    <source>
        <dbReference type="ARBA" id="ARBA00041747"/>
    </source>
</evidence>
<evidence type="ECO:0000313" key="9">
    <source>
        <dbReference type="EnsemblPlants" id="KQK08144"/>
    </source>
</evidence>
<dbReference type="SMART" id="SM00499">
    <property type="entry name" value="AAI"/>
    <property type="match status" value="1"/>
</dbReference>
<dbReference type="GO" id="GO:0045735">
    <property type="term" value="F:nutrient reservoir activity"/>
    <property type="evidence" value="ECO:0007669"/>
    <property type="project" value="UniProtKB-KW"/>
</dbReference>
<gene>
    <name evidence="9" type="primary">LOC104583268</name>
    <name evidence="8" type="ORF">BRADI_2g39940v3</name>
</gene>
<feature type="signal peptide" evidence="6">
    <location>
        <begin position="1"/>
        <end position="19"/>
    </location>
</feature>
<feature type="chain" id="PRO_5014094693" description="Prolamin" evidence="6">
    <location>
        <begin position="20"/>
        <end position="185"/>
    </location>
</feature>